<dbReference type="Gene3D" id="3.40.50.300">
    <property type="entry name" value="P-loop containing nucleotide triphosphate hydrolases"/>
    <property type="match status" value="1"/>
</dbReference>
<comment type="similarity">
    <text evidence="2">Belongs to the small GTPase superfamily. Rho family.</text>
</comment>
<feature type="compositionally biased region" description="Basic and acidic residues" evidence="9">
    <location>
        <begin position="435"/>
        <end position="448"/>
    </location>
</feature>
<dbReference type="AlphaFoldDB" id="F1MUP6"/>
<dbReference type="SMART" id="SM00174">
    <property type="entry name" value="RHO"/>
    <property type="match status" value="1"/>
</dbReference>
<accession>F1MUP6</accession>
<dbReference type="HOGENOM" id="CLU_041217_21_1_1"/>
<feature type="region of interest" description="Disordered" evidence="9">
    <location>
        <begin position="400"/>
        <end position="448"/>
    </location>
</feature>
<dbReference type="GeneTree" id="ENSGT00940000157020"/>
<dbReference type="InterPro" id="IPR005225">
    <property type="entry name" value="Small_GTP-bd"/>
</dbReference>
<keyword evidence="11" id="KW-1185">Reference proteome</keyword>
<dbReference type="GO" id="GO:0005829">
    <property type="term" value="C:cytosol"/>
    <property type="evidence" value="ECO:0000318"/>
    <property type="project" value="GO_Central"/>
</dbReference>
<dbReference type="InterPro" id="IPR003578">
    <property type="entry name" value="Small_GTPase_Rho"/>
</dbReference>
<keyword evidence="6" id="KW-0472">Membrane</keyword>
<evidence type="ECO:0000256" key="9">
    <source>
        <dbReference type="SAM" id="MobiDB-lite"/>
    </source>
</evidence>
<dbReference type="SMR" id="F1MUP6"/>
<dbReference type="GO" id="GO:0005525">
    <property type="term" value="F:GTP binding"/>
    <property type="evidence" value="ECO:0000318"/>
    <property type="project" value="GO_Central"/>
</dbReference>
<reference evidence="10" key="2">
    <citation type="submission" date="2025-08" db="UniProtKB">
        <authorList>
            <consortium name="Ensembl"/>
        </authorList>
    </citation>
    <scope>IDENTIFICATION</scope>
    <source>
        <strain evidence="10">Hereford</strain>
    </source>
</reference>
<evidence type="ECO:0000256" key="7">
    <source>
        <dbReference type="ARBA" id="ARBA00023288"/>
    </source>
</evidence>
<name>F1MUP6_BOVIN</name>
<dbReference type="PROSITE" id="PS51419">
    <property type="entry name" value="RAB"/>
    <property type="match status" value="1"/>
</dbReference>
<feature type="compositionally biased region" description="Gly residues" evidence="9">
    <location>
        <begin position="161"/>
        <end position="206"/>
    </location>
</feature>
<dbReference type="FunFam" id="3.40.50.300:FF:000407">
    <property type="entry name" value="Rho-related GTP-binding protein RhoE"/>
    <property type="match status" value="1"/>
</dbReference>
<keyword evidence="7" id="KW-0449">Lipoprotein</keyword>
<dbReference type="OrthoDB" id="8830751at2759"/>
<dbReference type="PRINTS" id="PR00449">
    <property type="entry name" value="RASTRNSFRMNG"/>
</dbReference>
<dbReference type="SMART" id="SM00175">
    <property type="entry name" value="RAB"/>
    <property type="match status" value="1"/>
</dbReference>
<evidence type="ECO:0000256" key="1">
    <source>
        <dbReference type="ARBA" id="ARBA00004308"/>
    </source>
</evidence>
<dbReference type="InParanoid" id="F1MUP6"/>
<dbReference type="GO" id="GO:0007015">
    <property type="term" value="P:actin filament organization"/>
    <property type="evidence" value="ECO:0000318"/>
    <property type="project" value="GO_Central"/>
</dbReference>
<dbReference type="InterPro" id="IPR001806">
    <property type="entry name" value="Small_GTPase"/>
</dbReference>
<reference evidence="10" key="1">
    <citation type="submission" date="2018-03" db="EMBL/GenBank/DDBJ databases">
        <title>ARS-UCD1.2.</title>
        <authorList>
            <person name="Rosen B.D."/>
            <person name="Bickhart D.M."/>
            <person name="Koren S."/>
            <person name="Schnabel R.D."/>
            <person name="Hall R."/>
            <person name="Zimin A."/>
            <person name="Dreischer C."/>
            <person name="Schultheiss S."/>
            <person name="Schroeder S.G."/>
            <person name="Elsik C.G."/>
            <person name="Couldrey C."/>
            <person name="Liu G.E."/>
            <person name="Van Tassell C.P."/>
            <person name="Phillippy A.M."/>
            <person name="Smith T.P.L."/>
            <person name="Medrano J.F."/>
        </authorList>
    </citation>
    <scope>NUCLEOTIDE SEQUENCE [LARGE SCALE GENOMIC DNA]</scope>
    <source>
        <strain evidence="10">Hereford</strain>
    </source>
</reference>
<dbReference type="PaxDb" id="9913-ENSBTAP00000009719"/>
<dbReference type="PROSITE" id="PS51420">
    <property type="entry name" value="RHO"/>
    <property type="match status" value="1"/>
</dbReference>
<dbReference type="GO" id="GO:0003924">
    <property type="term" value="F:GTPase activity"/>
    <property type="evidence" value="ECO:0000318"/>
    <property type="project" value="GO_Central"/>
</dbReference>
<keyword evidence="4" id="KW-0547">Nucleotide-binding</keyword>
<sequence length="448" mass="47636">METESHDVTIVLVGVLESFPTYPQDSLPGLESQRETLNQKDSFSPLPSRAPFSSESGWVPPRVSSVTHRRSRVGTQKAQASCVCSSHPASQNFPRTPPQSQDGGSEVSQTTPFSGPQTRRGPITPRARTLFLGPGPRPSPLGPASQQRGWEAGPGARPPGWGRGGGGGRSPGRGLGAGPRDAGVGGPSGCSCSGGGGGSGAREGGCAGGRRVAGTMEGQSGRCKIVVVGDAECGKTALLQVFAKDAYPGSYVPTVFENYTASFEIDKRRIELNMWDTSGSSYYDNVRPLAYPDSDAVLICFDISRPETLDSVLKKWQGETQEFCPNAKVVLVGCKLDMRTDLATLRELSKQRLIPVTHEQGTVLAKQVGAVSYVECSSRSSERSVRDVFHVATVASLGRGHRQLRRTDSRRGLQRSAQLAGRPDLGNGNGNGNEGEIHKDRAKSCNLM</sequence>
<feature type="compositionally biased region" description="Low complexity" evidence="9">
    <location>
        <begin position="148"/>
        <end position="160"/>
    </location>
</feature>
<dbReference type="PROSITE" id="PS51421">
    <property type="entry name" value="RAS"/>
    <property type="match status" value="1"/>
</dbReference>
<dbReference type="eggNOG" id="KOG0393">
    <property type="taxonomic scope" value="Eukaryota"/>
</dbReference>
<dbReference type="Proteomes" id="UP000009136">
    <property type="component" value="Chromosome 19"/>
</dbReference>
<dbReference type="GO" id="GO:0019901">
    <property type="term" value="F:protein kinase binding"/>
    <property type="evidence" value="ECO:0000318"/>
    <property type="project" value="GO_Central"/>
</dbReference>
<dbReference type="FunCoup" id="F1MUP6">
    <property type="interactions" value="699"/>
</dbReference>
<dbReference type="GO" id="GO:0007264">
    <property type="term" value="P:small GTPase-mediated signal transduction"/>
    <property type="evidence" value="ECO:0007669"/>
    <property type="project" value="InterPro"/>
</dbReference>
<dbReference type="Reactome" id="R-BTA-9696270">
    <property type="pathway name" value="RND2 GTPase cycle"/>
</dbReference>
<dbReference type="Bgee" id="ENSBTAG00000007393">
    <property type="expression patterns" value="Expressed in floor plate of diencephalon and 101 other cell types or tissues"/>
</dbReference>
<keyword evidence="8" id="KW-0636">Prenylation</keyword>
<dbReference type="Pfam" id="PF00071">
    <property type="entry name" value="Ras"/>
    <property type="match status" value="1"/>
</dbReference>
<evidence type="ECO:0000256" key="4">
    <source>
        <dbReference type="ARBA" id="ARBA00022741"/>
    </source>
</evidence>
<keyword evidence="5" id="KW-0342">GTP-binding</keyword>
<dbReference type="Ensembl" id="ENSBTAT00000009719.8">
    <property type="protein sequence ID" value="ENSBTAP00000009719.6"/>
    <property type="gene ID" value="ENSBTAG00000007393.8"/>
</dbReference>
<dbReference type="GO" id="GO:0032956">
    <property type="term" value="P:regulation of actin cytoskeleton organization"/>
    <property type="evidence" value="ECO:0000318"/>
    <property type="project" value="GO_Central"/>
</dbReference>
<protein>
    <submittedName>
        <fullName evidence="10">Rho family GTPase 2</fullName>
    </submittedName>
</protein>
<dbReference type="VEuPathDB" id="HostDB:ENSBTAG00000007393"/>
<dbReference type="GO" id="GO:0012505">
    <property type="term" value="C:endomembrane system"/>
    <property type="evidence" value="ECO:0007669"/>
    <property type="project" value="UniProtKB-SubCell"/>
</dbReference>
<evidence type="ECO:0000313" key="10">
    <source>
        <dbReference type="Ensembl" id="ENSBTAP00000009719.6"/>
    </source>
</evidence>
<evidence type="ECO:0000313" key="12">
    <source>
        <dbReference type="VGNC" id="VGNC:34005"/>
    </source>
</evidence>
<evidence type="ECO:0000313" key="11">
    <source>
        <dbReference type="Proteomes" id="UP000009136"/>
    </source>
</evidence>
<organism evidence="10 11">
    <name type="scientific">Bos taurus</name>
    <name type="common">Bovine</name>
    <dbReference type="NCBI Taxonomy" id="9913"/>
    <lineage>
        <taxon>Eukaryota</taxon>
        <taxon>Metazoa</taxon>
        <taxon>Chordata</taxon>
        <taxon>Craniata</taxon>
        <taxon>Vertebrata</taxon>
        <taxon>Euteleostomi</taxon>
        <taxon>Mammalia</taxon>
        <taxon>Eutheria</taxon>
        <taxon>Laurasiatheria</taxon>
        <taxon>Artiodactyla</taxon>
        <taxon>Ruminantia</taxon>
        <taxon>Pecora</taxon>
        <taxon>Bovidae</taxon>
        <taxon>Bovinae</taxon>
        <taxon>Bos</taxon>
    </lineage>
</organism>
<dbReference type="GO" id="GO:0007165">
    <property type="term" value="P:signal transduction"/>
    <property type="evidence" value="ECO:0000318"/>
    <property type="project" value="GO_Central"/>
</dbReference>
<keyword evidence="3" id="KW-0488">Methylation</keyword>
<comment type="subcellular location">
    <subcellularLocation>
        <location evidence="1">Endomembrane system</location>
    </subcellularLocation>
</comment>
<dbReference type="OMA" id="APRRGAX"/>
<dbReference type="InterPro" id="IPR027417">
    <property type="entry name" value="P-loop_NTPase"/>
</dbReference>
<evidence type="ECO:0000256" key="2">
    <source>
        <dbReference type="ARBA" id="ARBA00010142"/>
    </source>
</evidence>
<evidence type="ECO:0000256" key="8">
    <source>
        <dbReference type="ARBA" id="ARBA00023289"/>
    </source>
</evidence>
<dbReference type="STRING" id="9913.ENSBTAP00000009719"/>
<dbReference type="PANTHER" id="PTHR24072">
    <property type="entry name" value="RHO FAMILY GTPASE"/>
    <property type="match status" value="1"/>
</dbReference>
<dbReference type="SMART" id="SM00173">
    <property type="entry name" value="RAS"/>
    <property type="match status" value="1"/>
</dbReference>
<evidence type="ECO:0000256" key="5">
    <source>
        <dbReference type="ARBA" id="ARBA00023134"/>
    </source>
</evidence>
<evidence type="ECO:0000256" key="6">
    <source>
        <dbReference type="ARBA" id="ARBA00023136"/>
    </source>
</evidence>
<evidence type="ECO:0000256" key="3">
    <source>
        <dbReference type="ARBA" id="ARBA00022481"/>
    </source>
</evidence>
<feature type="region of interest" description="Disordered" evidence="9">
    <location>
        <begin position="22"/>
        <end position="206"/>
    </location>
</feature>
<feature type="compositionally biased region" description="Polar residues" evidence="9">
    <location>
        <begin position="74"/>
        <end position="117"/>
    </location>
</feature>
<dbReference type="SUPFAM" id="SSF52540">
    <property type="entry name" value="P-loop containing nucleoside triphosphate hydrolases"/>
    <property type="match status" value="1"/>
</dbReference>
<dbReference type="VGNC" id="VGNC:34005">
    <property type="gene designation" value="RND2"/>
</dbReference>
<dbReference type="NCBIfam" id="TIGR00231">
    <property type="entry name" value="small_GTP"/>
    <property type="match status" value="1"/>
</dbReference>
<proteinExistence type="inferred from homology"/>
<dbReference type="GO" id="GO:0005886">
    <property type="term" value="C:plasma membrane"/>
    <property type="evidence" value="ECO:0000318"/>
    <property type="project" value="GO_Central"/>
</dbReference>
<reference evidence="10" key="3">
    <citation type="submission" date="2025-09" db="UniProtKB">
        <authorList>
            <consortium name="Ensembl"/>
        </authorList>
    </citation>
    <scope>IDENTIFICATION</scope>
    <source>
        <strain evidence="10">Hereford</strain>
    </source>
</reference>
<gene>
    <name evidence="10 12" type="primary">RND2</name>
</gene>